<name>A0A1Q9EDF6_SYMMI</name>
<keyword evidence="2" id="KW-1185">Reference proteome</keyword>
<evidence type="ECO:0000313" key="1">
    <source>
        <dbReference type="EMBL" id="OLQ05464.1"/>
    </source>
</evidence>
<dbReference type="Proteomes" id="UP000186817">
    <property type="component" value="Unassembled WGS sequence"/>
</dbReference>
<sequence>MSRCDGSKPSSFLTTDVRLHGGYGNENVAMKRYRIVLLPSHREAEIHTRCCYDHARCLKPILGTMKLAAARAFKGGIHVMAFMRTCVAAFLLVQGRAAGRAAQGQAASVIAQDEPEITHKADSV</sequence>
<evidence type="ECO:0000313" key="2">
    <source>
        <dbReference type="Proteomes" id="UP000186817"/>
    </source>
</evidence>
<dbReference type="AlphaFoldDB" id="A0A1Q9EDF6"/>
<gene>
    <name evidence="1" type="ORF">AK812_SmicGene11340</name>
</gene>
<protein>
    <submittedName>
        <fullName evidence="1">Uncharacterized protein</fullName>
    </submittedName>
</protein>
<accession>A0A1Q9EDF6</accession>
<organism evidence="1 2">
    <name type="scientific">Symbiodinium microadriaticum</name>
    <name type="common">Dinoflagellate</name>
    <name type="synonym">Zooxanthella microadriatica</name>
    <dbReference type="NCBI Taxonomy" id="2951"/>
    <lineage>
        <taxon>Eukaryota</taxon>
        <taxon>Sar</taxon>
        <taxon>Alveolata</taxon>
        <taxon>Dinophyceae</taxon>
        <taxon>Suessiales</taxon>
        <taxon>Symbiodiniaceae</taxon>
        <taxon>Symbiodinium</taxon>
    </lineage>
</organism>
<dbReference type="EMBL" id="LSRX01000184">
    <property type="protein sequence ID" value="OLQ05464.1"/>
    <property type="molecule type" value="Genomic_DNA"/>
</dbReference>
<reference evidence="1 2" key="1">
    <citation type="submission" date="2016-02" db="EMBL/GenBank/DDBJ databases">
        <title>Genome analysis of coral dinoflagellate symbionts highlights evolutionary adaptations to a symbiotic lifestyle.</title>
        <authorList>
            <person name="Aranda M."/>
            <person name="Li Y."/>
            <person name="Liew Y.J."/>
            <person name="Baumgarten S."/>
            <person name="Simakov O."/>
            <person name="Wilson M."/>
            <person name="Piel J."/>
            <person name="Ashoor H."/>
            <person name="Bougouffa S."/>
            <person name="Bajic V.B."/>
            <person name="Ryu T."/>
            <person name="Ravasi T."/>
            <person name="Bayer T."/>
            <person name="Micklem G."/>
            <person name="Kim H."/>
            <person name="Bhak J."/>
            <person name="Lajeunesse T.C."/>
            <person name="Voolstra C.R."/>
        </authorList>
    </citation>
    <scope>NUCLEOTIDE SEQUENCE [LARGE SCALE GENOMIC DNA]</scope>
    <source>
        <strain evidence="1 2">CCMP2467</strain>
    </source>
</reference>
<comment type="caution">
    <text evidence="1">The sequence shown here is derived from an EMBL/GenBank/DDBJ whole genome shotgun (WGS) entry which is preliminary data.</text>
</comment>
<proteinExistence type="predicted"/>